<keyword evidence="2 5" id="KW-0812">Transmembrane</keyword>
<gene>
    <name evidence="7" type="ORF">GCM10010357_22340</name>
</gene>
<keyword evidence="3 5" id="KW-1133">Transmembrane helix</keyword>
<comment type="subcellular location">
    <subcellularLocation>
        <location evidence="1">Cell membrane</location>
        <topology evidence="1">Multi-pass membrane protein</topology>
    </subcellularLocation>
</comment>
<evidence type="ECO:0000313" key="8">
    <source>
        <dbReference type="Proteomes" id="UP001500879"/>
    </source>
</evidence>
<organism evidence="7 8">
    <name type="scientific">Streptomyces luteireticuli</name>
    <dbReference type="NCBI Taxonomy" id="173858"/>
    <lineage>
        <taxon>Bacteria</taxon>
        <taxon>Bacillati</taxon>
        <taxon>Actinomycetota</taxon>
        <taxon>Actinomycetes</taxon>
        <taxon>Kitasatosporales</taxon>
        <taxon>Streptomycetaceae</taxon>
        <taxon>Streptomyces</taxon>
    </lineage>
</organism>
<dbReference type="InterPro" id="IPR011701">
    <property type="entry name" value="MFS"/>
</dbReference>
<dbReference type="PANTHER" id="PTHR23501">
    <property type="entry name" value="MAJOR FACILITATOR SUPERFAMILY"/>
    <property type="match status" value="1"/>
</dbReference>
<dbReference type="InterPro" id="IPR036259">
    <property type="entry name" value="MFS_trans_sf"/>
</dbReference>
<dbReference type="InterPro" id="IPR020846">
    <property type="entry name" value="MFS_dom"/>
</dbReference>
<name>A0ABN0YMC5_9ACTN</name>
<feature type="transmembrane region" description="Helical" evidence="5">
    <location>
        <begin position="258"/>
        <end position="281"/>
    </location>
</feature>
<proteinExistence type="predicted"/>
<dbReference type="Gene3D" id="1.20.1720.10">
    <property type="entry name" value="Multidrug resistance protein D"/>
    <property type="match status" value="1"/>
</dbReference>
<feature type="transmembrane region" description="Helical" evidence="5">
    <location>
        <begin position="393"/>
        <end position="412"/>
    </location>
</feature>
<feature type="transmembrane region" description="Helical" evidence="5">
    <location>
        <begin position="220"/>
        <end position="237"/>
    </location>
</feature>
<feature type="transmembrane region" description="Helical" evidence="5">
    <location>
        <begin position="68"/>
        <end position="86"/>
    </location>
</feature>
<feature type="transmembrane region" description="Helical" evidence="5">
    <location>
        <begin position="129"/>
        <end position="148"/>
    </location>
</feature>
<feature type="transmembrane region" description="Helical" evidence="5">
    <location>
        <begin position="38"/>
        <end position="56"/>
    </location>
</feature>
<dbReference type="PANTHER" id="PTHR23501:SF197">
    <property type="entry name" value="COMD"/>
    <property type="match status" value="1"/>
</dbReference>
<evidence type="ECO:0000256" key="5">
    <source>
        <dbReference type="SAM" id="Phobius"/>
    </source>
</evidence>
<dbReference type="Pfam" id="PF07690">
    <property type="entry name" value="MFS_1"/>
    <property type="match status" value="1"/>
</dbReference>
<feature type="transmembrane region" description="Helical" evidence="5">
    <location>
        <begin position="293"/>
        <end position="315"/>
    </location>
</feature>
<evidence type="ECO:0000313" key="7">
    <source>
        <dbReference type="EMBL" id="GAA0400808.1"/>
    </source>
</evidence>
<feature type="transmembrane region" description="Helical" evidence="5">
    <location>
        <begin position="347"/>
        <end position="372"/>
    </location>
</feature>
<dbReference type="Gene3D" id="1.20.1250.20">
    <property type="entry name" value="MFS general substrate transporter like domains"/>
    <property type="match status" value="1"/>
</dbReference>
<protein>
    <recommendedName>
        <fullName evidence="6">Major facilitator superfamily (MFS) profile domain-containing protein</fullName>
    </recommendedName>
</protein>
<feature type="transmembrane region" description="Helical" evidence="5">
    <location>
        <begin position="424"/>
        <end position="443"/>
    </location>
</feature>
<dbReference type="CDD" id="cd17502">
    <property type="entry name" value="MFS_Azr1_MDR_like"/>
    <property type="match status" value="1"/>
</dbReference>
<dbReference type="RefSeq" id="WP_344022679.1">
    <property type="nucleotide sequence ID" value="NZ_BAAABX010000023.1"/>
</dbReference>
<accession>A0ABN0YMC5</accession>
<feature type="transmembrane region" description="Helical" evidence="5">
    <location>
        <begin position="98"/>
        <end position="117"/>
    </location>
</feature>
<feature type="domain" description="Major facilitator superfamily (MFS) profile" evidence="6">
    <location>
        <begin position="3"/>
        <end position="447"/>
    </location>
</feature>
<evidence type="ECO:0000256" key="4">
    <source>
        <dbReference type="ARBA" id="ARBA00023136"/>
    </source>
</evidence>
<feature type="transmembrane region" description="Helical" evidence="5">
    <location>
        <begin position="188"/>
        <end position="208"/>
    </location>
</feature>
<dbReference type="PROSITE" id="PS50850">
    <property type="entry name" value="MFS"/>
    <property type="match status" value="1"/>
</dbReference>
<comment type="caution">
    <text evidence="7">The sequence shown here is derived from an EMBL/GenBank/DDBJ whole genome shotgun (WGS) entry which is preliminary data.</text>
</comment>
<reference evidence="7 8" key="1">
    <citation type="journal article" date="2019" name="Int. J. Syst. Evol. Microbiol.">
        <title>The Global Catalogue of Microorganisms (GCM) 10K type strain sequencing project: providing services to taxonomists for standard genome sequencing and annotation.</title>
        <authorList>
            <consortium name="The Broad Institute Genomics Platform"/>
            <consortium name="The Broad Institute Genome Sequencing Center for Infectious Disease"/>
            <person name="Wu L."/>
            <person name="Ma J."/>
        </authorList>
    </citation>
    <scope>NUCLEOTIDE SEQUENCE [LARGE SCALE GENOMIC DNA]</scope>
    <source>
        <strain evidence="7 8">JCM 4788</strain>
    </source>
</reference>
<feature type="transmembrane region" description="Helical" evidence="5">
    <location>
        <begin position="322"/>
        <end position="341"/>
    </location>
</feature>
<dbReference type="PRINTS" id="PR01036">
    <property type="entry name" value="TCRTETB"/>
</dbReference>
<keyword evidence="4 5" id="KW-0472">Membrane</keyword>
<evidence type="ECO:0000256" key="2">
    <source>
        <dbReference type="ARBA" id="ARBA00022692"/>
    </source>
</evidence>
<evidence type="ECO:0000256" key="1">
    <source>
        <dbReference type="ARBA" id="ARBA00004651"/>
    </source>
</evidence>
<keyword evidence="8" id="KW-1185">Reference proteome</keyword>
<evidence type="ECO:0000256" key="3">
    <source>
        <dbReference type="ARBA" id="ARBA00022989"/>
    </source>
</evidence>
<dbReference type="Proteomes" id="UP001500879">
    <property type="component" value="Unassembled WGS sequence"/>
</dbReference>
<feature type="transmembrane region" description="Helical" evidence="5">
    <location>
        <begin position="154"/>
        <end position="176"/>
    </location>
</feature>
<dbReference type="EMBL" id="BAAABX010000023">
    <property type="protein sequence ID" value="GAA0400808.1"/>
    <property type="molecule type" value="Genomic_DNA"/>
</dbReference>
<evidence type="ECO:0000259" key="6">
    <source>
        <dbReference type="PROSITE" id="PS50850"/>
    </source>
</evidence>
<dbReference type="SUPFAM" id="SSF103473">
    <property type="entry name" value="MFS general substrate transporter"/>
    <property type="match status" value="1"/>
</dbReference>
<sequence length="460" mass="47050">MMLVIPLMLALFMANLDQTIVATALPGIGADLGAGADISWIATAYLLTGSVSTLLSGRLGDLYGRKKVLQLAVVVFLVGSLLSGVARTLPLLAASRALQGVGGGAITSLVMAITGDLASPRRRARLQAALGAVAAAALIAGPLCGGAFSDGLSWRWIFYVNLPIGALALVAVAAKLRLPGPAGEGRVDVLGAVTVTVFTTSVVLFTTWGGHDHPWSSPAVLAPAGLAVVSLGGYLLVEHRAAEPITPLHLFRSTDFSLVAVQFLLASLVLMAGMLYAPMFLQTVQHTSAFTAGLYVIPLLLGLVAAAVLSGLLIGRTGRYKPYPVVGAVLVAASMTVLGHADRNTGAVALIVPLAVTGIGIGFFVQVCILVGQFSVAHDHIGTATGVLNFFRSLGGAFGAALFGAILAAGTHGPVPDAAAFRSVFAWTVPFMALALALALLLGKQPLPEASVQQPGQFDT</sequence>